<dbReference type="EMBL" id="CAMPGE010027412">
    <property type="protein sequence ID" value="CAI2385045.1"/>
    <property type="molecule type" value="Genomic_DNA"/>
</dbReference>
<sequence length="240" mass="27923">MNKTISINNNSNVKRKNFIRLSNQKKGDESTTGTRLVCDQISLQDTVQKQNLIRSPEPKKSIPMLKFKTFIGTRKKRNESLQTKTPVLHKKELDKYLPTKIFPVSPLINKKKITFKNSGHLEQIARVRTHNIYNPTTGDFDRLCRRNLTFGLKSHNTSLDDTKNTRASSQLATETVKNRYESLVNQKFKRKVNRKASEGDKMKLLYTSFGYRLHQDSKFRRKMISRADKRFNSIDACELL</sequence>
<reference evidence="1" key="1">
    <citation type="submission" date="2023-07" db="EMBL/GenBank/DDBJ databases">
        <authorList>
            <consortium name="AG Swart"/>
            <person name="Singh M."/>
            <person name="Singh A."/>
            <person name="Seah K."/>
            <person name="Emmerich C."/>
        </authorList>
    </citation>
    <scope>NUCLEOTIDE SEQUENCE</scope>
    <source>
        <strain evidence="1">DP1</strain>
    </source>
</reference>
<protein>
    <submittedName>
        <fullName evidence="1">Uncharacterized protein</fullName>
    </submittedName>
</protein>
<dbReference type="AlphaFoldDB" id="A0AAD1Y644"/>
<comment type="caution">
    <text evidence="1">The sequence shown here is derived from an EMBL/GenBank/DDBJ whole genome shotgun (WGS) entry which is preliminary data.</text>
</comment>
<gene>
    <name evidence="1" type="ORF">ECRASSUSDP1_LOCUS26587</name>
</gene>
<dbReference type="Proteomes" id="UP001295684">
    <property type="component" value="Unassembled WGS sequence"/>
</dbReference>
<accession>A0AAD1Y644</accession>
<keyword evidence="2" id="KW-1185">Reference proteome</keyword>
<organism evidence="1 2">
    <name type="scientific">Euplotes crassus</name>
    <dbReference type="NCBI Taxonomy" id="5936"/>
    <lineage>
        <taxon>Eukaryota</taxon>
        <taxon>Sar</taxon>
        <taxon>Alveolata</taxon>
        <taxon>Ciliophora</taxon>
        <taxon>Intramacronucleata</taxon>
        <taxon>Spirotrichea</taxon>
        <taxon>Hypotrichia</taxon>
        <taxon>Euplotida</taxon>
        <taxon>Euplotidae</taxon>
        <taxon>Moneuplotes</taxon>
    </lineage>
</organism>
<name>A0AAD1Y644_EUPCR</name>
<evidence type="ECO:0000313" key="1">
    <source>
        <dbReference type="EMBL" id="CAI2385045.1"/>
    </source>
</evidence>
<evidence type="ECO:0000313" key="2">
    <source>
        <dbReference type="Proteomes" id="UP001295684"/>
    </source>
</evidence>
<proteinExistence type="predicted"/>